<dbReference type="AlphaFoldDB" id="A0A2P2NRL5"/>
<protein>
    <submittedName>
        <fullName evidence="1">Uncharacterized protein</fullName>
    </submittedName>
</protein>
<dbReference type="EMBL" id="GGEC01064557">
    <property type="protein sequence ID" value="MBX45041.1"/>
    <property type="molecule type" value="Transcribed_RNA"/>
</dbReference>
<accession>A0A2P2NRL5</accession>
<reference evidence="1" key="1">
    <citation type="submission" date="2018-02" db="EMBL/GenBank/DDBJ databases">
        <title>Rhizophora mucronata_Transcriptome.</title>
        <authorList>
            <person name="Meera S.P."/>
            <person name="Sreeshan A."/>
            <person name="Augustine A."/>
        </authorList>
    </citation>
    <scope>NUCLEOTIDE SEQUENCE</scope>
    <source>
        <tissue evidence="1">Leaf</tissue>
    </source>
</reference>
<sequence length="81" mass="9298">MFASCLLFDCFEGVPEGNSKQGRRLVLVFFLSWGRTFGIAVLEGIKGWVIWHSFSYLKAAMDCFTWHSFSSLGRSFIKYCL</sequence>
<organism evidence="1">
    <name type="scientific">Rhizophora mucronata</name>
    <name type="common">Asiatic mangrove</name>
    <dbReference type="NCBI Taxonomy" id="61149"/>
    <lineage>
        <taxon>Eukaryota</taxon>
        <taxon>Viridiplantae</taxon>
        <taxon>Streptophyta</taxon>
        <taxon>Embryophyta</taxon>
        <taxon>Tracheophyta</taxon>
        <taxon>Spermatophyta</taxon>
        <taxon>Magnoliopsida</taxon>
        <taxon>eudicotyledons</taxon>
        <taxon>Gunneridae</taxon>
        <taxon>Pentapetalae</taxon>
        <taxon>rosids</taxon>
        <taxon>fabids</taxon>
        <taxon>Malpighiales</taxon>
        <taxon>Rhizophoraceae</taxon>
        <taxon>Rhizophora</taxon>
    </lineage>
</organism>
<name>A0A2P2NRL5_RHIMU</name>
<proteinExistence type="predicted"/>
<evidence type="ECO:0000313" key="1">
    <source>
        <dbReference type="EMBL" id="MBX45041.1"/>
    </source>
</evidence>